<gene>
    <name evidence="2" type="ORF">MANES_08G100300v8</name>
</gene>
<evidence type="ECO:0000313" key="2">
    <source>
        <dbReference type="EMBL" id="OAY43813.1"/>
    </source>
</evidence>
<reference evidence="3" key="1">
    <citation type="journal article" date="2016" name="Nat. Biotechnol.">
        <title>Sequencing wild and cultivated cassava and related species reveals extensive interspecific hybridization and genetic diversity.</title>
        <authorList>
            <person name="Bredeson J.V."/>
            <person name="Lyons J.B."/>
            <person name="Prochnik S.E."/>
            <person name="Wu G.A."/>
            <person name="Ha C.M."/>
            <person name="Edsinger-Gonzales E."/>
            <person name="Grimwood J."/>
            <person name="Schmutz J."/>
            <person name="Rabbi I.Y."/>
            <person name="Egesi C."/>
            <person name="Nauluvula P."/>
            <person name="Lebot V."/>
            <person name="Ndunguru J."/>
            <person name="Mkamilo G."/>
            <person name="Bart R.S."/>
            <person name="Setter T.L."/>
            <person name="Gleadow R.M."/>
            <person name="Kulakow P."/>
            <person name="Ferguson M.E."/>
            <person name="Rounsley S."/>
            <person name="Rokhsar D.S."/>
        </authorList>
    </citation>
    <scope>NUCLEOTIDE SEQUENCE [LARGE SCALE GENOMIC DNA]</scope>
    <source>
        <strain evidence="3">cv. AM560-2</strain>
    </source>
</reference>
<dbReference type="AlphaFoldDB" id="A0A2C9VEY8"/>
<comment type="caution">
    <text evidence="2">The sequence shown here is derived from an EMBL/GenBank/DDBJ whole genome shotgun (WGS) entry which is preliminary data.</text>
</comment>
<dbReference type="Gramene" id="Manes.08G100300.1.v8.1">
    <property type="protein sequence ID" value="Manes.08G100300.1.v8.1.CDS"/>
    <property type="gene ID" value="Manes.08G100300.v8.1"/>
</dbReference>
<feature type="compositionally biased region" description="Polar residues" evidence="1">
    <location>
        <begin position="135"/>
        <end position="146"/>
    </location>
</feature>
<keyword evidence="3" id="KW-1185">Reference proteome</keyword>
<feature type="region of interest" description="Disordered" evidence="1">
    <location>
        <begin position="135"/>
        <end position="231"/>
    </location>
</feature>
<dbReference type="OrthoDB" id="1892825at2759"/>
<dbReference type="OMA" id="DAKDEGY"/>
<accession>A0A2C9VEY8</accession>
<feature type="compositionally biased region" description="Basic and acidic residues" evidence="1">
    <location>
        <begin position="217"/>
        <end position="231"/>
    </location>
</feature>
<dbReference type="PANTHER" id="PTHR36407">
    <property type="entry name" value="MEDIATOR-ASSOCIATED PROTEIN 2"/>
    <property type="match status" value="1"/>
</dbReference>
<organism evidence="2 3">
    <name type="scientific">Manihot esculenta</name>
    <name type="common">Cassava</name>
    <name type="synonym">Jatropha manihot</name>
    <dbReference type="NCBI Taxonomy" id="3983"/>
    <lineage>
        <taxon>Eukaryota</taxon>
        <taxon>Viridiplantae</taxon>
        <taxon>Streptophyta</taxon>
        <taxon>Embryophyta</taxon>
        <taxon>Tracheophyta</taxon>
        <taxon>Spermatophyta</taxon>
        <taxon>Magnoliopsida</taxon>
        <taxon>eudicotyledons</taxon>
        <taxon>Gunneridae</taxon>
        <taxon>Pentapetalae</taxon>
        <taxon>rosids</taxon>
        <taxon>fabids</taxon>
        <taxon>Malpighiales</taxon>
        <taxon>Euphorbiaceae</taxon>
        <taxon>Crotonoideae</taxon>
        <taxon>Manihoteae</taxon>
        <taxon>Manihot</taxon>
    </lineage>
</organism>
<name>A0A2C9VEY8_MANES</name>
<proteinExistence type="predicted"/>
<protein>
    <recommendedName>
        <fullName evidence="4">Mediator-associated protein 2</fullName>
    </recommendedName>
</protein>
<dbReference type="STRING" id="3983.A0A2C9VEY8"/>
<dbReference type="EMBL" id="CM004394">
    <property type="protein sequence ID" value="OAY43813.1"/>
    <property type="molecule type" value="Genomic_DNA"/>
</dbReference>
<dbReference type="PANTHER" id="PTHR36407:SF1">
    <property type="entry name" value="MEDIATOR-ASSOCIATED PROTEIN 2"/>
    <property type="match status" value="1"/>
</dbReference>
<dbReference type="InterPro" id="IPR038823">
    <property type="entry name" value="MED2_plant"/>
</dbReference>
<evidence type="ECO:0000313" key="3">
    <source>
        <dbReference type="Proteomes" id="UP000091857"/>
    </source>
</evidence>
<sequence>MDLEEKSYKPEAGFEEDIREPLVDLSLTDSTELWLIQWPHNELPDFQGKEISISLHRDGCLGSFEGSSGKVYDVVSSFMEEPDATVFVSSESETKIVGNISRRVSLVHYHDPKELEKQEAEKKSKRLYQMSAGSSLINSSNHSGTPSQSSRLRNSHSSRGHPASTHSSRHRSSLSEVGEQSSAKKRKHKHGLLMSTDQSTLDSGRGHSGYTFSGSSEHSDRGRLKEEIKTE</sequence>
<dbReference type="Proteomes" id="UP000091857">
    <property type="component" value="Chromosome 8"/>
</dbReference>
<evidence type="ECO:0008006" key="4">
    <source>
        <dbReference type="Google" id="ProtNLM"/>
    </source>
</evidence>
<evidence type="ECO:0000256" key="1">
    <source>
        <dbReference type="SAM" id="MobiDB-lite"/>
    </source>
</evidence>